<dbReference type="AlphaFoldDB" id="A0A1W0WVR9"/>
<evidence type="ECO:0000313" key="3">
    <source>
        <dbReference type="Proteomes" id="UP000192578"/>
    </source>
</evidence>
<evidence type="ECO:0000313" key="2">
    <source>
        <dbReference type="EMBL" id="OQV19295.1"/>
    </source>
</evidence>
<dbReference type="EMBL" id="MTYJ01000041">
    <property type="protein sequence ID" value="OQV19295.1"/>
    <property type="molecule type" value="Genomic_DNA"/>
</dbReference>
<sequence length="333" mass="36933">MNVCLGLMFVAGVVEVEIRAAYSVADARLGELTSALHKAESGKTDLNQQLQKAEAEKNDLNQQIKDAELKDARADIEKTFPHQEAEEKTELTTQLKDQQQKLETLDAEVTSLNALNVERKQEVDELSRRAAKSNEELVAAKNRGRMNQKQNGRVCRRKLEQSKQPLPSRWCWRKSVMEISCELLRTNGYFTERQVAAPSSKAPPVWTLSGRTSKDVSTSQIPNVSQKSAALLSLQSEMASTQEKAKSKTPIREVLRQKTLFGKSITSLLHWPNESAVAAITSDLTESLAEGSLLAEEMTKLRAAMETLVGENKTLTASLADRTARVDASTDHQ</sequence>
<organism evidence="2 3">
    <name type="scientific">Hypsibius exemplaris</name>
    <name type="common">Freshwater tardigrade</name>
    <dbReference type="NCBI Taxonomy" id="2072580"/>
    <lineage>
        <taxon>Eukaryota</taxon>
        <taxon>Metazoa</taxon>
        <taxon>Ecdysozoa</taxon>
        <taxon>Tardigrada</taxon>
        <taxon>Eutardigrada</taxon>
        <taxon>Parachela</taxon>
        <taxon>Hypsibioidea</taxon>
        <taxon>Hypsibiidae</taxon>
        <taxon>Hypsibius</taxon>
    </lineage>
</organism>
<evidence type="ECO:0000256" key="1">
    <source>
        <dbReference type="SAM" id="Coils"/>
    </source>
</evidence>
<accession>A0A1W0WVR9</accession>
<keyword evidence="1" id="KW-0175">Coiled coil</keyword>
<gene>
    <name evidence="2" type="ORF">BV898_06716</name>
</gene>
<proteinExistence type="predicted"/>
<feature type="coiled-coil region" evidence="1">
    <location>
        <begin position="36"/>
        <end position="143"/>
    </location>
</feature>
<reference evidence="3" key="1">
    <citation type="submission" date="2017-01" db="EMBL/GenBank/DDBJ databases">
        <title>Comparative genomics of anhydrobiosis in the tardigrade Hypsibius dujardini.</title>
        <authorList>
            <person name="Yoshida Y."/>
            <person name="Koutsovoulos G."/>
            <person name="Laetsch D."/>
            <person name="Stevens L."/>
            <person name="Kumar S."/>
            <person name="Horikawa D."/>
            <person name="Ishino K."/>
            <person name="Komine S."/>
            <person name="Tomita M."/>
            <person name="Blaxter M."/>
            <person name="Arakawa K."/>
        </authorList>
    </citation>
    <scope>NUCLEOTIDE SEQUENCE [LARGE SCALE GENOMIC DNA]</scope>
    <source>
        <strain evidence="3">Z151</strain>
    </source>
</reference>
<keyword evidence="3" id="KW-1185">Reference proteome</keyword>
<comment type="caution">
    <text evidence="2">The sequence shown here is derived from an EMBL/GenBank/DDBJ whole genome shotgun (WGS) entry which is preliminary data.</text>
</comment>
<name>A0A1W0WVR9_HYPEX</name>
<dbReference type="Proteomes" id="UP000192578">
    <property type="component" value="Unassembled WGS sequence"/>
</dbReference>
<protein>
    <submittedName>
        <fullName evidence="2">Uncharacterized protein</fullName>
    </submittedName>
</protein>